<organism evidence="2 3">
    <name type="scientific">Adhaeretor mobilis</name>
    <dbReference type="NCBI Taxonomy" id="1930276"/>
    <lineage>
        <taxon>Bacteria</taxon>
        <taxon>Pseudomonadati</taxon>
        <taxon>Planctomycetota</taxon>
        <taxon>Planctomycetia</taxon>
        <taxon>Pirellulales</taxon>
        <taxon>Lacipirellulaceae</taxon>
        <taxon>Adhaeretor</taxon>
    </lineage>
</organism>
<evidence type="ECO:0000313" key="3">
    <source>
        <dbReference type="Proteomes" id="UP000319852"/>
    </source>
</evidence>
<keyword evidence="1" id="KW-0812">Transmembrane</keyword>
<protein>
    <recommendedName>
        <fullName evidence="4">HAMP domain-containing protein</fullName>
    </recommendedName>
</protein>
<accession>A0A517MPL5</accession>
<sequence>MAHPERKKTFVDPQVQGALARRLCMHWVAFIAVAAAVAFCLQVLSNPFRPVSEHVQQLWWTQGPFILVMIFMLPVFVVDTIKISHRFAGPIYRLRQTVRSMADSGEVKILKFRDFDFWQGLADDFNRMTARLAGTEYDPSVAEADDDQEANAEAELVTV</sequence>
<evidence type="ECO:0000256" key="1">
    <source>
        <dbReference type="SAM" id="Phobius"/>
    </source>
</evidence>
<keyword evidence="3" id="KW-1185">Reference proteome</keyword>
<dbReference type="AlphaFoldDB" id="A0A517MPL5"/>
<dbReference type="RefSeq" id="WP_145056740.1">
    <property type="nucleotide sequence ID" value="NZ_CP036263.1"/>
</dbReference>
<feature type="transmembrane region" description="Helical" evidence="1">
    <location>
        <begin position="57"/>
        <end position="78"/>
    </location>
</feature>
<dbReference type="Proteomes" id="UP000319852">
    <property type="component" value="Chromosome"/>
</dbReference>
<proteinExistence type="predicted"/>
<reference evidence="2 3" key="1">
    <citation type="submission" date="2019-02" db="EMBL/GenBank/DDBJ databases">
        <title>Deep-cultivation of Planctomycetes and their phenomic and genomic characterization uncovers novel biology.</title>
        <authorList>
            <person name="Wiegand S."/>
            <person name="Jogler M."/>
            <person name="Boedeker C."/>
            <person name="Pinto D."/>
            <person name="Vollmers J."/>
            <person name="Rivas-Marin E."/>
            <person name="Kohn T."/>
            <person name="Peeters S.H."/>
            <person name="Heuer A."/>
            <person name="Rast P."/>
            <person name="Oberbeckmann S."/>
            <person name="Bunk B."/>
            <person name="Jeske O."/>
            <person name="Meyerdierks A."/>
            <person name="Storesund J.E."/>
            <person name="Kallscheuer N."/>
            <person name="Luecker S."/>
            <person name="Lage O.M."/>
            <person name="Pohl T."/>
            <person name="Merkel B.J."/>
            <person name="Hornburger P."/>
            <person name="Mueller R.-W."/>
            <person name="Bruemmer F."/>
            <person name="Labrenz M."/>
            <person name="Spormann A.M."/>
            <person name="Op den Camp H."/>
            <person name="Overmann J."/>
            <person name="Amann R."/>
            <person name="Jetten M.S.M."/>
            <person name="Mascher T."/>
            <person name="Medema M.H."/>
            <person name="Devos D.P."/>
            <person name="Kaster A.-K."/>
            <person name="Ovreas L."/>
            <person name="Rohde M."/>
            <person name="Galperin M.Y."/>
            <person name="Jogler C."/>
        </authorList>
    </citation>
    <scope>NUCLEOTIDE SEQUENCE [LARGE SCALE GENOMIC DNA]</scope>
    <source>
        <strain evidence="2 3">HG15A2</strain>
    </source>
</reference>
<keyword evidence="1" id="KW-1133">Transmembrane helix</keyword>
<feature type="transmembrane region" description="Helical" evidence="1">
    <location>
        <begin position="27"/>
        <end position="45"/>
    </location>
</feature>
<dbReference type="OrthoDB" id="270597at2"/>
<name>A0A517MPL5_9BACT</name>
<evidence type="ECO:0000313" key="2">
    <source>
        <dbReference type="EMBL" id="QDS96825.1"/>
    </source>
</evidence>
<gene>
    <name evidence="2" type="ORF">HG15A2_00830</name>
</gene>
<evidence type="ECO:0008006" key="4">
    <source>
        <dbReference type="Google" id="ProtNLM"/>
    </source>
</evidence>
<keyword evidence="1" id="KW-0472">Membrane</keyword>
<dbReference type="EMBL" id="CP036263">
    <property type="protein sequence ID" value="QDS96825.1"/>
    <property type="molecule type" value="Genomic_DNA"/>
</dbReference>
<dbReference type="KEGG" id="amob:HG15A2_00830"/>